<evidence type="ECO:0000313" key="1">
    <source>
        <dbReference type="EMBL" id="ELU35933.1"/>
    </source>
</evidence>
<gene>
    <name evidence="1" type="ORF">AG1IA_10037</name>
</gene>
<sequence>MNQDATSADGLEECEAAVRKWKAPVDYNDQPSKIVTRLAVQEAWRQAGMCEARSCDGRVEPLVQQVAQLASAVEPYCTPQAGVAARKERHRAILRKKIQASQKTDACLLRGADFSFVLDHLWHGAGSGGSPVTWGDYVNSRCLVLPIPAEPGVASWDSIDSGGEAHGALLHIG</sequence>
<proteinExistence type="predicted"/>
<evidence type="ECO:0000313" key="2">
    <source>
        <dbReference type="Proteomes" id="UP000011668"/>
    </source>
</evidence>
<name>L8WGM2_THACA</name>
<protein>
    <submittedName>
        <fullName evidence="1">Uncharacterized protein</fullName>
    </submittedName>
</protein>
<dbReference type="AlphaFoldDB" id="L8WGM2"/>
<dbReference type="OrthoDB" id="3509362at2759"/>
<dbReference type="EMBL" id="AFRT01004822">
    <property type="protein sequence ID" value="ELU35933.1"/>
    <property type="molecule type" value="Genomic_DNA"/>
</dbReference>
<keyword evidence="2" id="KW-1185">Reference proteome</keyword>
<reference evidence="1 2" key="1">
    <citation type="journal article" date="2013" name="Nat. Commun.">
        <title>The evolution and pathogenic mechanisms of the rice sheath blight pathogen.</title>
        <authorList>
            <person name="Zheng A."/>
            <person name="Lin R."/>
            <person name="Xu L."/>
            <person name="Qin P."/>
            <person name="Tang C."/>
            <person name="Ai P."/>
            <person name="Zhang D."/>
            <person name="Liu Y."/>
            <person name="Sun Z."/>
            <person name="Feng H."/>
            <person name="Wang Y."/>
            <person name="Chen Y."/>
            <person name="Liang X."/>
            <person name="Fu R."/>
            <person name="Li Q."/>
            <person name="Zhang J."/>
            <person name="Yu X."/>
            <person name="Xie Z."/>
            <person name="Ding L."/>
            <person name="Guan P."/>
            <person name="Tang J."/>
            <person name="Liang Y."/>
            <person name="Wang S."/>
            <person name="Deng Q."/>
            <person name="Li S."/>
            <person name="Zhu J."/>
            <person name="Wang L."/>
            <person name="Liu H."/>
            <person name="Li P."/>
        </authorList>
    </citation>
    <scope>NUCLEOTIDE SEQUENCE [LARGE SCALE GENOMIC DNA]</scope>
    <source>
        <strain evidence="2">AG-1 IA</strain>
    </source>
</reference>
<organism evidence="1 2">
    <name type="scientific">Thanatephorus cucumeris (strain AG1-IA)</name>
    <name type="common">Rice sheath blight fungus</name>
    <name type="synonym">Rhizoctonia solani</name>
    <dbReference type="NCBI Taxonomy" id="983506"/>
    <lineage>
        <taxon>Eukaryota</taxon>
        <taxon>Fungi</taxon>
        <taxon>Dikarya</taxon>
        <taxon>Basidiomycota</taxon>
        <taxon>Agaricomycotina</taxon>
        <taxon>Agaricomycetes</taxon>
        <taxon>Cantharellales</taxon>
        <taxon>Ceratobasidiaceae</taxon>
        <taxon>Rhizoctonia</taxon>
        <taxon>Rhizoctonia solani AG-1</taxon>
    </lineage>
</organism>
<dbReference type="HOGENOM" id="CLU_120605_0_0_1"/>
<accession>L8WGM2</accession>
<comment type="caution">
    <text evidence="1">The sequence shown here is derived from an EMBL/GenBank/DDBJ whole genome shotgun (WGS) entry which is preliminary data.</text>
</comment>
<dbReference type="Proteomes" id="UP000011668">
    <property type="component" value="Unassembled WGS sequence"/>
</dbReference>